<organism evidence="1 2">
    <name type="scientific">Paenibacillus ginsengarvi</name>
    <dbReference type="NCBI Taxonomy" id="400777"/>
    <lineage>
        <taxon>Bacteria</taxon>
        <taxon>Bacillati</taxon>
        <taxon>Bacillota</taxon>
        <taxon>Bacilli</taxon>
        <taxon>Bacillales</taxon>
        <taxon>Paenibacillaceae</taxon>
        <taxon>Paenibacillus</taxon>
    </lineage>
</organism>
<accession>A0A3B0CN77</accession>
<name>A0A3B0CN77_9BACL</name>
<evidence type="ECO:0008006" key="3">
    <source>
        <dbReference type="Google" id="ProtNLM"/>
    </source>
</evidence>
<keyword evidence="2" id="KW-1185">Reference proteome</keyword>
<evidence type="ECO:0000313" key="1">
    <source>
        <dbReference type="EMBL" id="RKN85837.1"/>
    </source>
</evidence>
<dbReference type="AlphaFoldDB" id="A0A3B0CN77"/>
<sequence>MKQVMGIRVFSIIIVVFLAVILTTSLATTRGNLTLGKQHIIGLEIGAKFDQTEYALRYGEPVVIGNIGNRKKYTFIHSLGLVVSEIGTLSSISIQGEDSEFTTEKGIRPGDSVEKVIENYGAPRKQYSDQGAQVKVYRDRKNKLSLEFWTVENKVHTIRLKDTSE</sequence>
<dbReference type="Proteomes" id="UP000282311">
    <property type="component" value="Unassembled WGS sequence"/>
</dbReference>
<reference evidence="1 2" key="1">
    <citation type="journal article" date="2007" name="Int. J. Syst. Evol. Microbiol.">
        <title>Paenibacillus ginsengarvi sp. nov., isolated from soil from ginseng cultivation.</title>
        <authorList>
            <person name="Yoon M.H."/>
            <person name="Ten L.N."/>
            <person name="Im W.T."/>
        </authorList>
    </citation>
    <scope>NUCLEOTIDE SEQUENCE [LARGE SCALE GENOMIC DNA]</scope>
    <source>
        <strain evidence="1 2">KCTC 13059</strain>
    </source>
</reference>
<proteinExistence type="predicted"/>
<evidence type="ECO:0000313" key="2">
    <source>
        <dbReference type="Proteomes" id="UP000282311"/>
    </source>
</evidence>
<comment type="caution">
    <text evidence="1">The sequence shown here is derived from an EMBL/GenBank/DDBJ whole genome shotgun (WGS) entry which is preliminary data.</text>
</comment>
<protein>
    <recommendedName>
        <fullName evidence="3">DUF4309 domain-containing protein</fullName>
    </recommendedName>
</protein>
<gene>
    <name evidence="1" type="ORF">D7M11_05745</name>
</gene>
<dbReference type="EMBL" id="RBAH01000003">
    <property type="protein sequence ID" value="RKN85837.1"/>
    <property type="molecule type" value="Genomic_DNA"/>
</dbReference>
<dbReference type="OrthoDB" id="1912519at2"/>